<comment type="caution">
    <text evidence="2">The sequence shown here is derived from an EMBL/GenBank/DDBJ whole genome shotgun (WGS) entry which is preliminary data.</text>
</comment>
<dbReference type="RefSeq" id="WP_230580445.1">
    <property type="nucleotide sequence ID" value="NZ_CAWLXS010000042.1"/>
</dbReference>
<gene>
    <name evidence="2" type="ORF">XBKB1_430010</name>
</gene>
<proteinExistence type="predicted"/>
<evidence type="ECO:0000313" key="3">
    <source>
        <dbReference type="Proteomes" id="UP000028493"/>
    </source>
</evidence>
<dbReference type="Gene3D" id="2.60.120.620">
    <property type="entry name" value="q2cbj1_9rhob like domain"/>
    <property type="match status" value="1"/>
</dbReference>
<dbReference type="AlphaFoldDB" id="A0A077PYZ3"/>
<organism evidence="2 3">
    <name type="scientific">Xenorhabdus bovienii str. kraussei Becker Underwood</name>
    <dbReference type="NCBI Taxonomy" id="1398204"/>
    <lineage>
        <taxon>Bacteria</taxon>
        <taxon>Pseudomonadati</taxon>
        <taxon>Pseudomonadota</taxon>
        <taxon>Gammaproteobacteria</taxon>
        <taxon>Enterobacterales</taxon>
        <taxon>Morganellaceae</taxon>
        <taxon>Xenorhabdus</taxon>
    </lineage>
</organism>
<protein>
    <recommendedName>
        <fullName evidence="4">2OG-Fe dioxygenase family protein</fullName>
    </recommendedName>
</protein>
<dbReference type="HOGENOM" id="CLU_074150_0_0_6"/>
<dbReference type="InterPro" id="IPR018724">
    <property type="entry name" value="2OG-Fe_dioxygenase"/>
</dbReference>
<feature type="compositionally biased region" description="Basic and acidic residues" evidence="1">
    <location>
        <begin position="1"/>
        <end position="11"/>
    </location>
</feature>
<dbReference type="GO" id="GO:0051213">
    <property type="term" value="F:dioxygenase activity"/>
    <property type="evidence" value="ECO:0007669"/>
    <property type="project" value="InterPro"/>
</dbReference>
<name>A0A077PYZ3_XENBV</name>
<feature type="region of interest" description="Disordered" evidence="1">
    <location>
        <begin position="1"/>
        <end position="21"/>
    </location>
</feature>
<reference evidence="2" key="1">
    <citation type="submission" date="2013-07" db="EMBL/GenBank/DDBJ databases">
        <title>Sub-species coevolution in mutualistic symbiosis.</title>
        <authorList>
            <person name="Murfin K."/>
            <person name="Klassen J."/>
            <person name="Lee M."/>
            <person name="Forst S."/>
            <person name="Stock P."/>
            <person name="Goodrich-Blair H."/>
        </authorList>
    </citation>
    <scope>NUCLEOTIDE SEQUENCE [LARGE SCALE GENOMIC DNA]</scope>
    <source>
        <strain evidence="2">Kraussei Becker Underwood</strain>
    </source>
</reference>
<dbReference type="Proteomes" id="UP000028493">
    <property type="component" value="Unassembled WGS sequence"/>
</dbReference>
<evidence type="ECO:0000313" key="2">
    <source>
        <dbReference type="EMBL" id="CDH25956.1"/>
    </source>
</evidence>
<evidence type="ECO:0008006" key="4">
    <source>
        <dbReference type="Google" id="ProtNLM"/>
    </source>
</evidence>
<dbReference type="Pfam" id="PF10014">
    <property type="entry name" value="2OG-Fe_Oxy_2"/>
    <property type="match status" value="1"/>
</dbReference>
<sequence>MLLTKKSDKGELSGYDQGNNNHEHNNIRYFNSISSELKNTKLLQDILIDDFNKTFSLKEHNLPIYAGVHIVKVICSDNNKPGFSSPDCFHQDGEPFTFAHLVKRSPNVLGGDNYIANVASRNKKLEEVNSSDIISKFKLQNFLESFAVCDEKVSHYVSHLTLEEKTGESYRCMILIDFYFTKQSIE</sequence>
<dbReference type="EMBL" id="CBSZ010000368">
    <property type="protein sequence ID" value="CDH25956.1"/>
    <property type="molecule type" value="Genomic_DNA"/>
</dbReference>
<accession>A0A077PYZ3</accession>
<evidence type="ECO:0000256" key="1">
    <source>
        <dbReference type="SAM" id="MobiDB-lite"/>
    </source>
</evidence>